<feature type="coiled-coil region" evidence="6">
    <location>
        <begin position="416"/>
        <end position="450"/>
    </location>
</feature>
<evidence type="ECO:0000313" key="9">
    <source>
        <dbReference type="EMBL" id="KAJ8750934.1"/>
    </source>
</evidence>
<reference evidence="9 10" key="1">
    <citation type="submission" date="2021-09" db="EMBL/GenBank/DDBJ databases">
        <title>Genomic insights and catalytic innovation underlie evolution of tropane alkaloids biosynthesis.</title>
        <authorList>
            <person name="Wang Y.-J."/>
            <person name="Tian T."/>
            <person name="Huang J.-P."/>
            <person name="Huang S.-X."/>
        </authorList>
    </citation>
    <scope>NUCLEOTIDE SEQUENCE [LARGE SCALE GENOMIC DNA]</scope>
    <source>
        <strain evidence="9">KIB-2018</strain>
        <tissue evidence="9">Leaf</tissue>
    </source>
</reference>
<organism evidence="9 10">
    <name type="scientific">Erythroxylum novogranatense</name>
    <dbReference type="NCBI Taxonomy" id="1862640"/>
    <lineage>
        <taxon>Eukaryota</taxon>
        <taxon>Viridiplantae</taxon>
        <taxon>Streptophyta</taxon>
        <taxon>Embryophyta</taxon>
        <taxon>Tracheophyta</taxon>
        <taxon>Spermatophyta</taxon>
        <taxon>Magnoliopsida</taxon>
        <taxon>eudicotyledons</taxon>
        <taxon>Gunneridae</taxon>
        <taxon>Pentapetalae</taxon>
        <taxon>rosids</taxon>
        <taxon>fabids</taxon>
        <taxon>Malpighiales</taxon>
        <taxon>Erythroxylaceae</taxon>
        <taxon>Erythroxylum</taxon>
    </lineage>
</organism>
<dbReference type="PANTHER" id="PTHR46665:SF1">
    <property type="entry name" value="SPERMATOGENESIS- AND OOGENESIS-SPECIFIC BASIC HELIX-LOOP-HELIX-CONTAINING PROTEIN 1"/>
    <property type="match status" value="1"/>
</dbReference>
<protein>
    <recommendedName>
        <fullName evidence="8">BHLH domain-containing protein</fullName>
    </recommendedName>
</protein>
<dbReference type="InterPro" id="IPR011598">
    <property type="entry name" value="bHLH_dom"/>
</dbReference>
<feature type="compositionally biased region" description="Low complexity" evidence="7">
    <location>
        <begin position="169"/>
        <end position="180"/>
    </location>
</feature>
<keyword evidence="4" id="KW-0804">Transcription</keyword>
<evidence type="ECO:0000256" key="6">
    <source>
        <dbReference type="SAM" id="Coils"/>
    </source>
</evidence>
<dbReference type="SUPFAM" id="SSF47459">
    <property type="entry name" value="HLH, helix-loop-helix DNA-binding domain"/>
    <property type="match status" value="1"/>
</dbReference>
<feature type="region of interest" description="Disordered" evidence="7">
    <location>
        <begin position="162"/>
        <end position="181"/>
    </location>
</feature>
<dbReference type="InterPro" id="IPR036638">
    <property type="entry name" value="HLH_DNA-bd_sf"/>
</dbReference>
<gene>
    <name evidence="9" type="ORF">K2173_016115</name>
</gene>
<evidence type="ECO:0000256" key="1">
    <source>
        <dbReference type="ARBA" id="ARBA00004123"/>
    </source>
</evidence>
<dbReference type="SMART" id="SM00353">
    <property type="entry name" value="HLH"/>
    <property type="match status" value="1"/>
</dbReference>
<comment type="subcellular location">
    <subcellularLocation>
        <location evidence="1">Nucleus</location>
    </subcellularLocation>
</comment>
<dbReference type="EMBL" id="JAIWQS010000011">
    <property type="protein sequence ID" value="KAJ8750934.1"/>
    <property type="molecule type" value="Genomic_DNA"/>
</dbReference>
<evidence type="ECO:0000256" key="7">
    <source>
        <dbReference type="SAM" id="MobiDB-lite"/>
    </source>
</evidence>
<evidence type="ECO:0000256" key="4">
    <source>
        <dbReference type="ARBA" id="ARBA00023163"/>
    </source>
</evidence>
<evidence type="ECO:0000259" key="8">
    <source>
        <dbReference type="PROSITE" id="PS50888"/>
    </source>
</evidence>
<feature type="domain" description="BHLH" evidence="8">
    <location>
        <begin position="370"/>
        <end position="419"/>
    </location>
</feature>
<evidence type="ECO:0000256" key="5">
    <source>
        <dbReference type="ARBA" id="ARBA00023242"/>
    </source>
</evidence>
<evidence type="ECO:0000256" key="2">
    <source>
        <dbReference type="ARBA" id="ARBA00023015"/>
    </source>
</evidence>
<proteinExistence type="predicted"/>
<dbReference type="InterPro" id="IPR055477">
    <property type="entry name" value="DUF7049"/>
</dbReference>
<accession>A0AAV8SFZ5</accession>
<dbReference type="AlphaFoldDB" id="A0AAV8SFZ5"/>
<dbReference type="InterPro" id="IPR055478">
    <property type="entry name" value="DUF7050"/>
</dbReference>
<keyword evidence="3" id="KW-0238">DNA-binding</keyword>
<dbReference type="Proteomes" id="UP001159364">
    <property type="component" value="Linkage Group LG11"/>
</dbReference>
<keyword evidence="6" id="KW-0175">Coiled coil</keyword>
<keyword evidence="10" id="KW-1185">Reference proteome</keyword>
<dbReference type="InterPro" id="IPR045239">
    <property type="entry name" value="bHLH95_bHLH"/>
</dbReference>
<dbReference type="GO" id="GO:0003677">
    <property type="term" value="F:DNA binding"/>
    <property type="evidence" value="ECO:0007669"/>
    <property type="project" value="UniProtKB-KW"/>
</dbReference>
<dbReference type="Pfam" id="PF23132">
    <property type="entry name" value="DUF7049"/>
    <property type="match status" value="1"/>
</dbReference>
<dbReference type="InterPro" id="IPR044658">
    <property type="entry name" value="bHLH92/bHLH041-like"/>
</dbReference>
<dbReference type="GO" id="GO:0046983">
    <property type="term" value="F:protein dimerization activity"/>
    <property type="evidence" value="ECO:0007669"/>
    <property type="project" value="InterPro"/>
</dbReference>
<dbReference type="Pfam" id="PF00010">
    <property type="entry name" value="HLH"/>
    <property type="match status" value="1"/>
</dbReference>
<keyword evidence="5" id="KW-0539">Nucleus</keyword>
<dbReference type="PROSITE" id="PS50888">
    <property type="entry name" value="BHLH"/>
    <property type="match status" value="1"/>
</dbReference>
<sequence length="552" mass="62509">MDAIFSLGQVERIRYLQMLVQSFGSTYICLWSYLPHPSNCLMFYDGYLQDEVATQPRAGALFEEYRKGFYAIVNDRVPGQAFLIKSPCVELNEMDLHIKASVHPQRQFYQEARIKIAVFMGCKSGEIELGWSKVPGINMENEMRNWFPEDFSLKSPLRELSKTVDPSRHSSSSSSLRSLSMDSPDTSSFLFNLPGTSQIHETLQEGPSPLQPLPSTSTFPLQRALHSSQPLLNPTYQLQQTIQSLQPISDTTSPLQEALQSLRPLPNTSSTQQETMQRMALTRESVDATMTRVILAVLGTSPSSSSSTHNLLSLRRTRETAFKKFAPDLDRKSPLRVNSQRQSMLKRAIAYYRSLNIARREHLLGSRPTSTQLHHMISERKRREKLNESFQALRSLLPPETKKDKASVLIRTREYLTSLLDQVAELRQKNQQLESQLSVAKEAAEEISEASSTGRLDVRLSHLPDSTSSDHRIVDLQVTVRGEHSVTNAVVRLLEFLKQVDNINAVSIQASSHIINSTPFIRLVLRLQIEGSEWDESAFQEAVRRILSDLAR</sequence>
<name>A0AAV8SFZ5_9ROSI</name>
<dbReference type="PANTHER" id="PTHR46665">
    <property type="entry name" value="TRANSCRIPTION FACTOR BHLH041-RELATED-RELATED"/>
    <property type="match status" value="1"/>
</dbReference>
<dbReference type="CDD" id="cd11393">
    <property type="entry name" value="bHLH_AtbHLH_like"/>
    <property type="match status" value="1"/>
</dbReference>
<keyword evidence="2" id="KW-0805">Transcription regulation</keyword>
<evidence type="ECO:0000313" key="10">
    <source>
        <dbReference type="Proteomes" id="UP001159364"/>
    </source>
</evidence>
<dbReference type="Gene3D" id="4.10.280.10">
    <property type="entry name" value="Helix-loop-helix DNA-binding domain"/>
    <property type="match status" value="1"/>
</dbReference>
<dbReference type="Pfam" id="PF23133">
    <property type="entry name" value="DUF7050"/>
    <property type="match status" value="1"/>
</dbReference>
<dbReference type="GO" id="GO:0005634">
    <property type="term" value="C:nucleus"/>
    <property type="evidence" value="ECO:0007669"/>
    <property type="project" value="UniProtKB-SubCell"/>
</dbReference>
<comment type="caution">
    <text evidence="9">The sequence shown here is derived from an EMBL/GenBank/DDBJ whole genome shotgun (WGS) entry which is preliminary data.</text>
</comment>
<evidence type="ECO:0000256" key="3">
    <source>
        <dbReference type="ARBA" id="ARBA00023125"/>
    </source>
</evidence>